<feature type="transmembrane region" description="Helical" evidence="7">
    <location>
        <begin position="34"/>
        <end position="55"/>
    </location>
</feature>
<evidence type="ECO:0000256" key="5">
    <source>
        <dbReference type="ARBA" id="ARBA00022989"/>
    </source>
</evidence>
<sequence length="598" mass="62223">MVNAVDAAVALLPLATIAVLMVGLYWPATRAMPVAWVVAIGAGVLGWGMNLQWIAASTINGFITAANILYIVFGAILLLYTLKQTGAFDAINAGFASVSEDRRVQVVLLVFLMGSFIEAAAGFGTPAAIVGPLLVGLGFPPLAAVVVALTGNLMAITFGAVGTPLIIGMIDIFESVESISSEVVGQGNFASIAAWVSEIAVFAASMHVVVGVVLPFIGVAMMTRFFGEERSIKPALEVLPLTLFAWASFSVPYFLTAYFLGPEFPGLLGSMVGLAVTVGALKAGYFHPDEEWDFAPESTWPDHWVGDIKPGESTADDVAVAADGGTVQSSGPTSAGTMSLWKAWTPYALVALLLVVTRVVDPVNAFVTMDLFTIAWSELPFGGVEILGVPLAIDGILGTGLTNDFAVLYLPGAVFIAVHLVTIPLHGMDGREIKASWVETVEKVAPAVVALLFAVATVQIMLQSGAATETDSMLIVLSEGMAGVAGGVYPFFAAYVGAFGAFLAGSNTVSDILFGTFQYGVAEQIGTPRTIMLGAQAVGGAIGNLIAVHNVVAALAVVGLVGEEGRVIRLELIPLVYYGTATGILTLLFSYVLFPGTF</sequence>
<dbReference type="GO" id="GO:0015129">
    <property type="term" value="F:lactate transmembrane transporter activity"/>
    <property type="evidence" value="ECO:0007669"/>
    <property type="project" value="InterPro"/>
</dbReference>
<gene>
    <name evidence="8" type="ORF">SAMN04487948_106128</name>
</gene>
<feature type="transmembrane region" description="Helical" evidence="7">
    <location>
        <begin position="61"/>
        <end position="82"/>
    </location>
</feature>
<feature type="transmembrane region" description="Helical" evidence="7">
    <location>
        <begin position="103"/>
        <end position="123"/>
    </location>
</feature>
<dbReference type="EMBL" id="FODV01000006">
    <property type="protein sequence ID" value="SEO87884.1"/>
    <property type="molecule type" value="Genomic_DNA"/>
</dbReference>
<proteinExistence type="predicted"/>
<evidence type="ECO:0000256" key="1">
    <source>
        <dbReference type="ARBA" id="ARBA00004651"/>
    </source>
</evidence>
<dbReference type="Pfam" id="PF02652">
    <property type="entry name" value="Lactate_perm"/>
    <property type="match status" value="1"/>
</dbReference>
<keyword evidence="3" id="KW-1003">Cell membrane</keyword>
<feature type="transmembrane region" description="Helical" evidence="7">
    <location>
        <begin position="238"/>
        <end position="260"/>
    </location>
</feature>
<feature type="transmembrane region" description="Helical" evidence="7">
    <location>
        <begin position="474"/>
        <end position="504"/>
    </location>
</feature>
<feature type="transmembrane region" description="Helical" evidence="7">
    <location>
        <begin position="193"/>
        <end position="217"/>
    </location>
</feature>
<name>A0A1H8TBC1_9EURY</name>
<feature type="transmembrane region" description="Helical" evidence="7">
    <location>
        <begin position="6"/>
        <end position="27"/>
    </location>
</feature>
<feature type="transmembrane region" description="Helical" evidence="7">
    <location>
        <begin position="405"/>
        <end position="424"/>
    </location>
</feature>
<dbReference type="PANTHER" id="PTHR30003:SF0">
    <property type="entry name" value="GLYCOLATE PERMEASE GLCA-RELATED"/>
    <property type="match status" value="1"/>
</dbReference>
<feature type="transmembrane region" description="Helical" evidence="7">
    <location>
        <begin position="444"/>
        <end position="462"/>
    </location>
</feature>
<feature type="transmembrane region" description="Helical" evidence="7">
    <location>
        <begin position="541"/>
        <end position="563"/>
    </location>
</feature>
<dbReference type="InterPro" id="IPR003804">
    <property type="entry name" value="Lactate_perm"/>
</dbReference>
<feature type="transmembrane region" description="Helical" evidence="7">
    <location>
        <begin position="575"/>
        <end position="594"/>
    </location>
</feature>
<evidence type="ECO:0000256" key="3">
    <source>
        <dbReference type="ARBA" id="ARBA00022475"/>
    </source>
</evidence>
<evidence type="ECO:0000256" key="6">
    <source>
        <dbReference type="ARBA" id="ARBA00023136"/>
    </source>
</evidence>
<dbReference type="OrthoDB" id="213326at2157"/>
<keyword evidence="6 7" id="KW-0472">Membrane</keyword>
<dbReference type="Proteomes" id="UP000199126">
    <property type="component" value="Unassembled WGS sequence"/>
</dbReference>
<feature type="transmembrane region" description="Helical" evidence="7">
    <location>
        <begin position="343"/>
        <end position="360"/>
    </location>
</feature>
<comment type="subcellular location">
    <subcellularLocation>
        <location evidence="1">Cell membrane</location>
        <topology evidence="1">Multi-pass membrane protein</topology>
    </subcellularLocation>
</comment>
<dbReference type="GO" id="GO:0015295">
    <property type="term" value="F:solute:proton symporter activity"/>
    <property type="evidence" value="ECO:0007669"/>
    <property type="project" value="TreeGrafter"/>
</dbReference>
<accession>A0A1H8TBC1</accession>
<feature type="transmembrane region" description="Helical" evidence="7">
    <location>
        <begin position="156"/>
        <end position="173"/>
    </location>
</feature>
<evidence type="ECO:0000313" key="8">
    <source>
        <dbReference type="EMBL" id="SEO87884.1"/>
    </source>
</evidence>
<evidence type="ECO:0000256" key="2">
    <source>
        <dbReference type="ARBA" id="ARBA00022448"/>
    </source>
</evidence>
<evidence type="ECO:0000256" key="7">
    <source>
        <dbReference type="SAM" id="Phobius"/>
    </source>
</evidence>
<keyword evidence="4 7" id="KW-0812">Transmembrane</keyword>
<organism evidence="8 9">
    <name type="scientific">Halogranum amylolyticum</name>
    <dbReference type="NCBI Taxonomy" id="660520"/>
    <lineage>
        <taxon>Archaea</taxon>
        <taxon>Methanobacteriati</taxon>
        <taxon>Methanobacteriota</taxon>
        <taxon>Stenosarchaea group</taxon>
        <taxon>Halobacteria</taxon>
        <taxon>Halobacteriales</taxon>
        <taxon>Haloferacaceae</taxon>
    </lineage>
</organism>
<keyword evidence="5 7" id="KW-1133">Transmembrane helix</keyword>
<feature type="transmembrane region" description="Helical" evidence="7">
    <location>
        <begin position="372"/>
        <end position="393"/>
    </location>
</feature>
<dbReference type="PANTHER" id="PTHR30003">
    <property type="entry name" value="L-LACTATE PERMEASE"/>
    <property type="match status" value="1"/>
</dbReference>
<dbReference type="AlphaFoldDB" id="A0A1H8TBC1"/>
<keyword evidence="2" id="KW-0813">Transport</keyword>
<dbReference type="GO" id="GO:0005886">
    <property type="term" value="C:plasma membrane"/>
    <property type="evidence" value="ECO:0007669"/>
    <property type="project" value="UniProtKB-SubCell"/>
</dbReference>
<feature type="transmembrane region" description="Helical" evidence="7">
    <location>
        <begin position="266"/>
        <end position="285"/>
    </location>
</feature>
<evidence type="ECO:0000256" key="4">
    <source>
        <dbReference type="ARBA" id="ARBA00022692"/>
    </source>
</evidence>
<dbReference type="RefSeq" id="WP_089824951.1">
    <property type="nucleotide sequence ID" value="NZ_FODV01000006.1"/>
</dbReference>
<evidence type="ECO:0000313" key="9">
    <source>
        <dbReference type="Proteomes" id="UP000199126"/>
    </source>
</evidence>
<keyword evidence="9" id="KW-1185">Reference proteome</keyword>
<protein>
    <submittedName>
        <fullName evidence="8">Lactate permease</fullName>
    </submittedName>
</protein>
<reference evidence="9" key="1">
    <citation type="submission" date="2016-10" db="EMBL/GenBank/DDBJ databases">
        <authorList>
            <person name="Varghese N."/>
            <person name="Submissions S."/>
        </authorList>
    </citation>
    <scope>NUCLEOTIDE SEQUENCE [LARGE SCALE GENOMIC DNA]</scope>
    <source>
        <strain evidence="9">CGMCC 1.10121</strain>
    </source>
</reference>